<reference evidence="1 2" key="1">
    <citation type="submission" date="2019-06" db="EMBL/GenBank/DDBJ databases">
        <title>Genome Sequence of the Brown Rot Fungal Pathogen Monilinia laxa.</title>
        <authorList>
            <person name="De Miccolis Angelini R.M."/>
            <person name="Landi L."/>
            <person name="Abate D."/>
            <person name="Pollastro S."/>
            <person name="Romanazzi G."/>
            <person name="Faretra F."/>
        </authorList>
    </citation>
    <scope>NUCLEOTIDE SEQUENCE [LARGE SCALE GENOMIC DNA]</scope>
    <source>
        <strain evidence="1 2">Mlax316</strain>
    </source>
</reference>
<gene>
    <name evidence="1" type="ORF">EYC80_005550</name>
</gene>
<dbReference type="EMBL" id="VIGI01000003">
    <property type="protein sequence ID" value="KAB8302099.1"/>
    <property type="molecule type" value="Genomic_DNA"/>
</dbReference>
<keyword evidence="2" id="KW-1185">Reference proteome</keyword>
<proteinExistence type="predicted"/>
<organism evidence="1 2">
    <name type="scientific">Monilinia laxa</name>
    <name type="common">Brown rot fungus</name>
    <name type="synonym">Sclerotinia laxa</name>
    <dbReference type="NCBI Taxonomy" id="61186"/>
    <lineage>
        <taxon>Eukaryota</taxon>
        <taxon>Fungi</taxon>
        <taxon>Dikarya</taxon>
        <taxon>Ascomycota</taxon>
        <taxon>Pezizomycotina</taxon>
        <taxon>Leotiomycetes</taxon>
        <taxon>Helotiales</taxon>
        <taxon>Sclerotiniaceae</taxon>
        <taxon>Monilinia</taxon>
    </lineage>
</organism>
<dbReference type="Proteomes" id="UP000326757">
    <property type="component" value="Unassembled WGS sequence"/>
</dbReference>
<protein>
    <submittedName>
        <fullName evidence="1">Uncharacterized protein</fullName>
    </submittedName>
</protein>
<evidence type="ECO:0000313" key="2">
    <source>
        <dbReference type="Proteomes" id="UP000326757"/>
    </source>
</evidence>
<sequence length="88" mass="9953">MLVLMNSGAVKNTSRDVSIDIIQLFPPQLKLKDASAEVGERFTAWPGWQGLILVFVSSLLDIQCGFLSMERKLNICIREKNRKCRQEG</sequence>
<accession>A0A5N6KFL7</accession>
<evidence type="ECO:0000313" key="1">
    <source>
        <dbReference type="EMBL" id="KAB8302099.1"/>
    </source>
</evidence>
<dbReference type="AlphaFoldDB" id="A0A5N6KFL7"/>
<comment type="caution">
    <text evidence="1">The sequence shown here is derived from an EMBL/GenBank/DDBJ whole genome shotgun (WGS) entry which is preliminary data.</text>
</comment>
<name>A0A5N6KFL7_MONLA</name>